<organism evidence="1 2">
    <name type="scientific">Virgibacillus chiguensis</name>
    <dbReference type="NCBI Taxonomy" id="411959"/>
    <lineage>
        <taxon>Bacteria</taxon>
        <taxon>Bacillati</taxon>
        <taxon>Bacillota</taxon>
        <taxon>Bacilli</taxon>
        <taxon>Bacillales</taxon>
        <taxon>Bacillaceae</taxon>
        <taxon>Virgibacillus</taxon>
    </lineage>
</organism>
<reference evidence="2" key="1">
    <citation type="submission" date="2016-11" db="EMBL/GenBank/DDBJ databases">
        <authorList>
            <person name="Varghese N."/>
            <person name="Submissions S."/>
        </authorList>
    </citation>
    <scope>NUCLEOTIDE SEQUENCE [LARGE SCALE GENOMIC DNA]</scope>
    <source>
        <strain evidence="2">CGMCC 1.6496</strain>
    </source>
</reference>
<keyword evidence="2" id="KW-1185">Reference proteome</keyword>
<dbReference type="RefSeq" id="WP_162985848.1">
    <property type="nucleotide sequence ID" value="NZ_FQXD01000006.1"/>
</dbReference>
<protein>
    <submittedName>
        <fullName evidence="1">Uncharacterized protein</fullName>
    </submittedName>
</protein>
<dbReference type="Proteomes" id="UP000184079">
    <property type="component" value="Unassembled WGS sequence"/>
</dbReference>
<accession>A0A1M5SIP6</accession>
<gene>
    <name evidence="1" type="ORF">SAMN05421807_106178</name>
</gene>
<name>A0A1M5SIP6_9BACI</name>
<sequence>MGEQEKYKNLLKKVIQETENQNINSSQEMVNMLVKELRSITLTSSVAPKS</sequence>
<evidence type="ECO:0000313" key="1">
    <source>
        <dbReference type="EMBL" id="SHH37773.1"/>
    </source>
</evidence>
<dbReference type="EMBL" id="FQXD01000006">
    <property type="protein sequence ID" value="SHH37773.1"/>
    <property type="molecule type" value="Genomic_DNA"/>
</dbReference>
<proteinExistence type="predicted"/>
<dbReference type="AlphaFoldDB" id="A0A1M5SIP6"/>
<evidence type="ECO:0000313" key="2">
    <source>
        <dbReference type="Proteomes" id="UP000184079"/>
    </source>
</evidence>